<dbReference type="PANTHER" id="PTHR21327">
    <property type="entry name" value="GTP CYCLOHYDROLASE II-RELATED"/>
    <property type="match status" value="1"/>
</dbReference>
<feature type="binding site" evidence="13">
    <location>
        <begin position="257"/>
        <end position="261"/>
    </location>
    <ligand>
        <name>GTP</name>
        <dbReference type="ChEBI" id="CHEBI:37565"/>
    </ligand>
</feature>
<evidence type="ECO:0000259" key="14">
    <source>
        <dbReference type="Pfam" id="PF00925"/>
    </source>
</evidence>
<evidence type="ECO:0000256" key="12">
    <source>
        <dbReference type="ARBA" id="ARBA00049295"/>
    </source>
</evidence>
<keyword evidence="11 13" id="KW-0342">GTP-binding</keyword>
<dbReference type="InterPro" id="IPR017945">
    <property type="entry name" value="DHBP_synth_RibB-like_a/b_dom"/>
</dbReference>
<evidence type="ECO:0000256" key="8">
    <source>
        <dbReference type="ARBA" id="ARBA00022741"/>
    </source>
</evidence>
<dbReference type="Gene3D" id="3.90.870.10">
    <property type="entry name" value="DHBP synthase"/>
    <property type="match status" value="1"/>
</dbReference>
<keyword evidence="7 13" id="KW-0479">Metal-binding</keyword>
<comment type="catalytic activity">
    <reaction evidence="12 13">
        <text>GTP + 4 H2O = 2,5-diamino-6-hydroxy-4-(5-phosphoribosylamino)-pyrimidine + formate + 2 phosphate + 3 H(+)</text>
        <dbReference type="Rhea" id="RHEA:23704"/>
        <dbReference type="ChEBI" id="CHEBI:15377"/>
        <dbReference type="ChEBI" id="CHEBI:15378"/>
        <dbReference type="ChEBI" id="CHEBI:15740"/>
        <dbReference type="ChEBI" id="CHEBI:37565"/>
        <dbReference type="ChEBI" id="CHEBI:43474"/>
        <dbReference type="ChEBI" id="CHEBI:58614"/>
        <dbReference type="EC" id="3.5.4.25"/>
    </reaction>
</comment>
<dbReference type="CDD" id="cd00641">
    <property type="entry name" value="GTP_cyclohydro2"/>
    <property type="match status" value="1"/>
</dbReference>
<feature type="binding site" evidence="13">
    <location>
        <position position="322"/>
    </location>
    <ligand>
        <name>GTP</name>
        <dbReference type="ChEBI" id="CHEBI:37565"/>
    </ligand>
</feature>
<dbReference type="NCBIfam" id="TIGR00506">
    <property type="entry name" value="ribB"/>
    <property type="match status" value="1"/>
</dbReference>
<comment type="similarity">
    <text evidence="13">Belongs to the GTP cyclohydrolase II family.</text>
</comment>
<evidence type="ECO:0000256" key="4">
    <source>
        <dbReference type="ARBA" id="ARBA00004904"/>
    </source>
</evidence>
<dbReference type="HAMAP" id="MF_00179">
    <property type="entry name" value="RibA"/>
    <property type="match status" value="1"/>
</dbReference>
<feature type="binding site" evidence="13">
    <location>
        <position position="357"/>
    </location>
    <ligand>
        <name>GTP</name>
        <dbReference type="ChEBI" id="CHEBI:37565"/>
    </ligand>
</feature>
<sequence>MTHSQTVIKRVETALTALKKGGLVIVADSQSREAEGDMIGLADLVSPETVNTMVSRARGLLCVPMSRQNAERLGLHPMIANATDAYGTAFTVSTDAKTTSTGISAFDRAETIKQLTNLAKTWDDFYHPGHIFPLIAADRGTVQRQGHTEAAVDLARLAGASPVAYICEILRKDGKMARRPYLKSFAEGIGVPFLTIADILTYRYIKNFEVVESITTVKLPTRFGDFTLEAFQTDRAQEPTLLISKGRVQPDEPLLLRLHSECLTGDIFGSKRCDCGEQLAKALRLIQLKGHGAVLYLRQEGRGIGLANKLKAYKLQEQGYDTFDANLHLGFEPDQRHYGVAAAILHEKGVRTVDLMTNNPDKIQQLSDLGISVRKRIPIEIAATADDQSYLQTKKDRFHHLLKGVD</sequence>
<dbReference type="SUPFAM" id="SSF55821">
    <property type="entry name" value="YrdC/RibB"/>
    <property type="match status" value="1"/>
</dbReference>
<dbReference type="EMBL" id="JBHTLH010000010">
    <property type="protein sequence ID" value="MFD1124569.1"/>
    <property type="molecule type" value="Genomic_DNA"/>
</dbReference>
<organism evidence="15 16">
    <name type="scientific">Lentilactobacillus raoultii</name>
    <dbReference type="NCBI Taxonomy" id="1987503"/>
    <lineage>
        <taxon>Bacteria</taxon>
        <taxon>Bacillati</taxon>
        <taxon>Bacillota</taxon>
        <taxon>Bacilli</taxon>
        <taxon>Lactobacillales</taxon>
        <taxon>Lactobacillaceae</taxon>
        <taxon>Lentilactobacillus</taxon>
    </lineage>
</organism>
<feature type="binding site" evidence="13">
    <location>
        <position position="362"/>
    </location>
    <ligand>
        <name>GTP</name>
        <dbReference type="ChEBI" id="CHEBI:37565"/>
    </ligand>
</feature>
<reference evidence="16" key="1">
    <citation type="journal article" date="2019" name="Int. J. Syst. Evol. Microbiol.">
        <title>The Global Catalogue of Microorganisms (GCM) 10K type strain sequencing project: providing services to taxonomists for standard genome sequencing and annotation.</title>
        <authorList>
            <consortium name="The Broad Institute Genomics Platform"/>
            <consortium name="The Broad Institute Genome Sequencing Center for Infectious Disease"/>
            <person name="Wu L."/>
            <person name="Ma J."/>
        </authorList>
    </citation>
    <scope>NUCLEOTIDE SEQUENCE [LARGE SCALE GENOMIC DNA]</scope>
    <source>
        <strain evidence="16">CCUG 71848</strain>
    </source>
</reference>
<dbReference type="Pfam" id="PF00926">
    <property type="entry name" value="DHBP_synthase"/>
    <property type="match status" value="1"/>
</dbReference>
<dbReference type="GO" id="GO:0003935">
    <property type="term" value="F:GTP cyclohydrolase II activity"/>
    <property type="evidence" value="ECO:0007669"/>
    <property type="project" value="UniProtKB-EC"/>
</dbReference>
<comment type="cofactor">
    <cofactor evidence="13">
        <name>Zn(2+)</name>
        <dbReference type="ChEBI" id="CHEBI:29105"/>
    </cofactor>
    <text evidence="13">Binds 1 zinc ion per subunit.</text>
</comment>
<evidence type="ECO:0000256" key="11">
    <source>
        <dbReference type="ARBA" id="ARBA00023134"/>
    </source>
</evidence>
<evidence type="ECO:0000256" key="2">
    <source>
        <dbReference type="ARBA" id="ARBA00002284"/>
    </source>
</evidence>
<comment type="function">
    <text evidence="2">Catalyzes the conversion of D-ribulose 5-phosphate to formate and 3,4-dihydroxy-2-butanone 4-phosphate.</text>
</comment>
<dbReference type="Pfam" id="PF00925">
    <property type="entry name" value="GTP_cyclohydro2"/>
    <property type="match status" value="1"/>
</dbReference>
<dbReference type="InterPro" id="IPR000926">
    <property type="entry name" value="RibA"/>
</dbReference>
<feature type="binding site" evidence="13">
    <location>
        <position position="262"/>
    </location>
    <ligand>
        <name>Zn(2+)</name>
        <dbReference type="ChEBI" id="CHEBI:29105"/>
        <note>catalytic</note>
    </ligand>
</feature>
<evidence type="ECO:0000256" key="5">
    <source>
        <dbReference type="ARBA" id="ARBA00005520"/>
    </source>
</evidence>
<gene>
    <name evidence="13 15" type="primary">ribA</name>
    <name evidence="15" type="ORF">ACFQ22_04235</name>
</gene>
<keyword evidence="16" id="KW-1185">Reference proteome</keyword>
<evidence type="ECO:0000256" key="7">
    <source>
        <dbReference type="ARBA" id="ARBA00022723"/>
    </source>
</evidence>
<feature type="domain" description="GTP cyclohydrolase II" evidence="14">
    <location>
        <begin position="215"/>
        <end position="378"/>
    </location>
</feature>
<keyword evidence="10 13" id="KW-0862">Zinc</keyword>
<comment type="similarity">
    <text evidence="5">In the N-terminal section; belongs to the DHBP synthase family.</text>
</comment>
<comment type="function">
    <text evidence="13">Catalyzes the conversion of GTP to 2,5-diamino-6-ribosylamino-4(3H)-pyrimidinone 5'-phosphate (DARP), formate and pyrophosphate.</text>
</comment>
<accession>A0ABW3PEL4</accession>
<evidence type="ECO:0000256" key="1">
    <source>
        <dbReference type="ARBA" id="ARBA00000141"/>
    </source>
</evidence>
<feature type="binding site" evidence="13">
    <location>
        <position position="273"/>
    </location>
    <ligand>
        <name>Zn(2+)</name>
        <dbReference type="ChEBI" id="CHEBI:29105"/>
        <note>catalytic</note>
    </ligand>
</feature>
<evidence type="ECO:0000256" key="9">
    <source>
        <dbReference type="ARBA" id="ARBA00022801"/>
    </source>
</evidence>
<evidence type="ECO:0000256" key="3">
    <source>
        <dbReference type="ARBA" id="ARBA00004853"/>
    </source>
</evidence>
<dbReference type="NCBIfam" id="NF001591">
    <property type="entry name" value="PRK00393.1"/>
    <property type="match status" value="1"/>
</dbReference>
<dbReference type="Gene3D" id="3.40.50.10990">
    <property type="entry name" value="GTP cyclohydrolase II"/>
    <property type="match status" value="1"/>
</dbReference>
<feature type="binding site" evidence="13">
    <location>
        <position position="275"/>
    </location>
    <ligand>
        <name>Zn(2+)</name>
        <dbReference type="ChEBI" id="CHEBI:29105"/>
        <note>catalytic</note>
    </ligand>
</feature>
<keyword evidence="8 13" id="KW-0547">Nucleotide-binding</keyword>
<dbReference type="Proteomes" id="UP001597156">
    <property type="component" value="Unassembled WGS sequence"/>
</dbReference>
<evidence type="ECO:0000256" key="6">
    <source>
        <dbReference type="ARBA" id="ARBA00022619"/>
    </source>
</evidence>
<dbReference type="InterPro" id="IPR032677">
    <property type="entry name" value="GTP_cyclohydro_II"/>
</dbReference>
<proteinExistence type="inferred from homology"/>
<keyword evidence="9 13" id="KW-0378">Hydrolase</keyword>
<feature type="active site" description="Proton acceptor" evidence="13">
    <location>
        <position position="334"/>
    </location>
</feature>
<comment type="catalytic activity">
    <reaction evidence="1">
        <text>D-ribulose 5-phosphate = (2S)-2-hydroxy-3-oxobutyl phosphate + formate + H(+)</text>
        <dbReference type="Rhea" id="RHEA:18457"/>
        <dbReference type="ChEBI" id="CHEBI:15378"/>
        <dbReference type="ChEBI" id="CHEBI:15740"/>
        <dbReference type="ChEBI" id="CHEBI:58121"/>
        <dbReference type="ChEBI" id="CHEBI:58830"/>
        <dbReference type="EC" id="4.1.99.12"/>
    </reaction>
</comment>
<dbReference type="PIRSF" id="PIRSF001259">
    <property type="entry name" value="RibA"/>
    <property type="match status" value="1"/>
</dbReference>
<dbReference type="NCBIfam" id="TIGR00505">
    <property type="entry name" value="ribA"/>
    <property type="match status" value="1"/>
</dbReference>
<dbReference type="EC" id="3.5.4.25" evidence="13"/>
<dbReference type="InterPro" id="IPR000422">
    <property type="entry name" value="DHBP_synthase_RibB"/>
</dbReference>
<dbReference type="InterPro" id="IPR036144">
    <property type="entry name" value="RibA-like_sf"/>
</dbReference>
<dbReference type="SUPFAM" id="SSF142695">
    <property type="entry name" value="RibA-like"/>
    <property type="match status" value="1"/>
</dbReference>
<comment type="pathway">
    <text evidence="3 13">Cofactor biosynthesis; riboflavin biosynthesis; 5-amino-6-(D-ribitylamino)uracil from GTP: step 1/4.</text>
</comment>
<evidence type="ECO:0000313" key="15">
    <source>
        <dbReference type="EMBL" id="MFD1124569.1"/>
    </source>
</evidence>
<comment type="pathway">
    <text evidence="4">Cofactor biosynthesis; riboflavin biosynthesis; 2-hydroxy-3-oxobutyl phosphate from D-ribulose 5-phosphate: step 1/1.</text>
</comment>
<comment type="caution">
    <text evidence="15">The sequence shown here is derived from an EMBL/GenBank/DDBJ whole genome shotgun (WGS) entry which is preliminary data.</text>
</comment>
<keyword evidence="6 13" id="KW-0686">Riboflavin biosynthesis</keyword>
<feature type="binding site" evidence="13">
    <location>
        <position position="278"/>
    </location>
    <ligand>
        <name>GTP</name>
        <dbReference type="ChEBI" id="CHEBI:37565"/>
    </ligand>
</feature>
<dbReference type="PANTHER" id="PTHR21327:SF18">
    <property type="entry name" value="3,4-DIHYDROXY-2-BUTANONE 4-PHOSPHATE SYNTHASE"/>
    <property type="match status" value="1"/>
</dbReference>
<protein>
    <recommendedName>
        <fullName evidence="13">GTP cyclohydrolase-2</fullName>
        <ecNumber evidence="13">3.5.4.25</ecNumber>
    </recommendedName>
    <alternativeName>
        <fullName evidence="13">GTP cyclohydrolase II</fullName>
    </alternativeName>
</protein>
<evidence type="ECO:0000256" key="10">
    <source>
        <dbReference type="ARBA" id="ARBA00022833"/>
    </source>
</evidence>
<name>A0ABW3PEL4_9LACO</name>
<dbReference type="RefSeq" id="WP_121979483.1">
    <property type="nucleotide sequence ID" value="NZ_JBHTLH010000010.1"/>
</dbReference>
<feature type="binding site" evidence="13">
    <location>
        <begin position="300"/>
        <end position="302"/>
    </location>
    <ligand>
        <name>GTP</name>
        <dbReference type="ChEBI" id="CHEBI:37565"/>
    </ligand>
</feature>
<evidence type="ECO:0000313" key="16">
    <source>
        <dbReference type="Proteomes" id="UP001597156"/>
    </source>
</evidence>
<evidence type="ECO:0000256" key="13">
    <source>
        <dbReference type="HAMAP-Rule" id="MF_00179"/>
    </source>
</evidence>
<feature type="active site" description="Nucleophile" evidence="13">
    <location>
        <position position="336"/>
    </location>
</feature>